<comment type="catalytic activity">
    <reaction evidence="3">
        <text>O-phospho-L-threonyl-[protein] + H2O = L-threonyl-[protein] + phosphate</text>
        <dbReference type="Rhea" id="RHEA:47004"/>
        <dbReference type="Rhea" id="RHEA-COMP:11060"/>
        <dbReference type="Rhea" id="RHEA-COMP:11605"/>
        <dbReference type="ChEBI" id="CHEBI:15377"/>
        <dbReference type="ChEBI" id="CHEBI:30013"/>
        <dbReference type="ChEBI" id="CHEBI:43474"/>
        <dbReference type="ChEBI" id="CHEBI:61977"/>
        <dbReference type="EC" id="3.1.3.16"/>
    </reaction>
</comment>
<dbReference type="SUPFAM" id="SSF81606">
    <property type="entry name" value="PP2C-like"/>
    <property type="match status" value="1"/>
</dbReference>
<dbReference type="HOGENOM" id="CLU_1581341_0_0_1"/>
<dbReference type="InterPro" id="IPR001932">
    <property type="entry name" value="PPM-type_phosphatase-like_dom"/>
</dbReference>
<dbReference type="InterPro" id="IPR036457">
    <property type="entry name" value="PPM-type-like_dom_sf"/>
</dbReference>
<evidence type="ECO:0000256" key="2">
    <source>
        <dbReference type="ARBA" id="ARBA00047761"/>
    </source>
</evidence>
<dbReference type="AlphaFoldDB" id="A0A077RQS1"/>
<gene>
    <name evidence="5" type="ORF">TRAES_3BF021800180CFD_c1</name>
</gene>
<dbReference type="EMBL" id="HG670306">
    <property type="protein sequence ID" value="CDM81930.1"/>
    <property type="molecule type" value="Genomic_DNA"/>
</dbReference>
<feature type="domain" description="PPM-type phosphatase" evidence="4">
    <location>
        <begin position="85"/>
        <end position="113"/>
    </location>
</feature>
<accession>A0A077RQS1</accession>
<dbReference type="Pfam" id="PF00481">
    <property type="entry name" value="PP2C"/>
    <property type="match status" value="1"/>
</dbReference>
<dbReference type="GO" id="GO:0004722">
    <property type="term" value="F:protein serine/threonine phosphatase activity"/>
    <property type="evidence" value="ECO:0007669"/>
    <property type="project" value="UniProtKB-EC"/>
</dbReference>
<protein>
    <recommendedName>
        <fullName evidence="1">protein-serine/threonine phosphatase</fullName>
        <ecNumber evidence="1">3.1.3.16</ecNumber>
    </recommendedName>
</protein>
<dbReference type="EC" id="3.1.3.16" evidence="1"/>
<proteinExistence type="predicted"/>
<reference evidence="5" key="1">
    <citation type="journal article" date="2014" name="Science">
        <title>Structural and functional partitioning of bread wheat chromosome 3B.</title>
        <authorList>
            <person name="Choulet F."/>
            <person name="Alberti A."/>
            <person name="Theil S."/>
            <person name="Glover N."/>
            <person name="Barbe V."/>
            <person name="Daron J."/>
            <person name="Pingault L."/>
            <person name="Sourdille P."/>
            <person name="Couloux A."/>
            <person name="Paux E."/>
            <person name="Leroy P."/>
            <person name="Mangenot S."/>
            <person name="Guilhot N."/>
            <person name="Le Gouis J."/>
            <person name="Balfourier F."/>
            <person name="Alaux M."/>
            <person name="Jamilloux V."/>
            <person name="Poulain J."/>
            <person name="Durand C."/>
            <person name="Bellec A."/>
            <person name="Gaspin C."/>
            <person name="Safar J."/>
            <person name="Dolezel J."/>
            <person name="Rogers J."/>
            <person name="Vandepoele K."/>
            <person name="Aury J.M."/>
            <person name="Mayer K."/>
            <person name="Berges H."/>
            <person name="Quesneville H."/>
            <person name="Wincker P."/>
            <person name="Feuillet C."/>
        </authorList>
    </citation>
    <scope>NUCLEOTIDE SEQUENCE</scope>
</reference>
<name>A0A077RQS1_WHEAT</name>
<sequence length="169" mass="18340">MGVLMGVGEEAEPLPAAGPQHLLIDHAEEALDLHPCVCAPLERRRPEDFAIPVVVCLDSGEACTYADCLGIRITDIDRTFCVYLETQVSSDLEYLVLATDGLWDVVQNEVHCSCCLFRLLRLGRPAATVSGGCKLILDDMKVLFCLSVIGLVELQLLSPGTIVINQSTL</sequence>
<evidence type="ECO:0000259" key="4">
    <source>
        <dbReference type="Pfam" id="PF00481"/>
    </source>
</evidence>
<evidence type="ECO:0000256" key="3">
    <source>
        <dbReference type="ARBA" id="ARBA00048336"/>
    </source>
</evidence>
<comment type="catalytic activity">
    <reaction evidence="2">
        <text>O-phospho-L-seryl-[protein] + H2O = L-seryl-[protein] + phosphate</text>
        <dbReference type="Rhea" id="RHEA:20629"/>
        <dbReference type="Rhea" id="RHEA-COMP:9863"/>
        <dbReference type="Rhea" id="RHEA-COMP:11604"/>
        <dbReference type="ChEBI" id="CHEBI:15377"/>
        <dbReference type="ChEBI" id="CHEBI:29999"/>
        <dbReference type="ChEBI" id="CHEBI:43474"/>
        <dbReference type="ChEBI" id="CHEBI:83421"/>
        <dbReference type="EC" id="3.1.3.16"/>
    </reaction>
</comment>
<evidence type="ECO:0000256" key="1">
    <source>
        <dbReference type="ARBA" id="ARBA00013081"/>
    </source>
</evidence>
<evidence type="ECO:0000313" key="5">
    <source>
        <dbReference type="EMBL" id="CDM81930.1"/>
    </source>
</evidence>
<organism evidence="5">
    <name type="scientific">Triticum aestivum</name>
    <name type="common">Wheat</name>
    <dbReference type="NCBI Taxonomy" id="4565"/>
    <lineage>
        <taxon>Eukaryota</taxon>
        <taxon>Viridiplantae</taxon>
        <taxon>Streptophyta</taxon>
        <taxon>Embryophyta</taxon>
        <taxon>Tracheophyta</taxon>
        <taxon>Spermatophyta</taxon>
        <taxon>Magnoliopsida</taxon>
        <taxon>Liliopsida</taxon>
        <taxon>Poales</taxon>
        <taxon>Poaceae</taxon>
        <taxon>BOP clade</taxon>
        <taxon>Pooideae</taxon>
        <taxon>Triticodae</taxon>
        <taxon>Triticeae</taxon>
        <taxon>Triticinae</taxon>
        <taxon>Triticum</taxon>
    </lineage>
</organism>